<dbReference type="EMBL" id="JAUEII010000034">
    <property type="protein sequence ID" value="MDN0050348.1"/>
    <property type="molecule type" value="Genomic_DNA"/>
</dbReference>
<dbReference type="Proteomes" id="UP001167871">
    <property type="component" value="Unassembled WGS sequence"/>
</dbReference>
<organism evidence="2 3">
    <name type="scientific">Bacteroides gallinaceum</name>
    <dbReference type="NCBI Taxonomy" id="1462571"/>
    <lineage>
        <taxon>Bacteria</taxon>
        <taxon>Pseudomonadati</taxon>
        <taxon>Bacteroidota</taxon>
        <taxon>Bacteroidia</taxon>
        <taxon>Bacteroidales</taxon>
        <taxon>Bacteroidaceae</taxon>
        <taxon>Bacteroides</taxon>
    </lineage>
</organism>
<feature type="chain" id="PRO_5047177845" evidence="1">
    <location>
        <begin position="19"/>
        <end position="509"/>
    </location>
</feature>
<dbReference type="RefSeq" id="WP_301934926.1">
    <property type="nucleotide sequence ID" value="NZ_JAUEII010000034.1"/>
</dbReference>
<reference evidence="2" key="1">
    <citation type="submission" date="2023-06" db="EMBL/GenBank/DDBJ databases">
        <authorList>
            <person name="Zeman M."/>
            <person name="Kubasova T."/>
            <person name="Jahodarova E."/>
            <person name="Nykrynova M."/>
            <person name="Rychlik I."/>
        </authorList>
    </citation>
    <scope>NUCLEOTIDE SEQUENCE</scope>
    <source>
        <strain evidence="2">84_SSukc20</strain>
    </source>
</reference>
<keyword evidence="1" id="KW-0732">Signal</keyword>
<evidence type="ECO:0000256" key="1">
    <source>
        <dbReference type="SAM" id="SignalP"/>
    </source>
</evidence>
<evidence type="ECO:0000313" key="2">
    <source>
        <dbReference type="EMBL" id="MDN0050348.1"/>
    </source>
</evidence>
<protein>
    <submittedName>
        <fullName evidence="2">Uncharacterized protein</fullName>
    </submittedName>
</protein>
<keyword evidence="3" id="KW-1185">Reference proteome</keyword>
<sequence length="509" mass="53972">MKKSFLYSMMAMFAMSFASCSQEEIVSTEANGLVSGPVTVSVNIPQNNPISRAMPEVDGFTRRCIMQLVDGEGAAIADQKYVQEVTGDNVTFSFTAPEEAYQCVFWADYVQVGAEETIETAPDWVYNTTALPAITYQSNRDRHFTDAADAFCGVLDPSSSTSTTLTRPLTRIDLGAEDPAEFEGYTTIAVGRFNIPGGYDIFTGTTNTTTVQEIRLDARAMNDAEAGEWASLFVFAPVDQTEFATSMTLTVSGDGVDDYTATIESLTLDANMIVDMGFTPGGQPGGEMDVTVSFGDEFENQPAEPVDPNAPLAVGDYINANGEKVATAEEAIAVVFALGGQNDNSTYAEGKTVEAYAMSLNKATNRNIVGTYTDLGLAVTDDAANAYAGLAFSTAIETALGTASDATAYQMFNSFFNNSLVEATASENLSEWYIPSLAQLQAALATTNADLIAALKAAYTGNYYCASSTVTAEGLQGIIYNITDGTSGSPETIGTSASAVVFPVVTIFE</sequence>
<name>A0ABT7X8E1_9BACE</name>
<reference evidence="2" key="2">
    <citation type="submission" date="2024-05" db="EMBL/GenBank/DDBJ databases">
        <title>Identification and characterization of horizontal gene transfer across gut microbiota members of farm animals based on homology search.</title>
        <authorList>
            <person name="Schwarzerova J."/>
            <person name="Nykrynova M."/>
            <person name="Jureckova K."/>
            <person name="Cejkova D."/>
            <person name="Rychlik I."/>
        </authorList>
    </citation>
    <scope>NUCLEOTIDE SEQUENCE</scope>
    <source>
        <strain evidence="2">84_SSukc20</strain>
    </source>
</reference>
<evidence type="ECO:0000313" key="3">
    <source>
        <dbReference type="Proteomes" id="UP001167871"/>
    </source>
</evidence>
<proteinExistence type="predicted"/>
<comment type="caution">
    <text evidence="2">The sequence shown here is derived from an EMBL/GenBank/DDBJ whole genome shotgun (WGS) entry which is preliminary data.</text>
</comment>
<accession>A0ABT7X8E1</accession>
<dbReference type="PROSITE" id="PS51257">
    <property type="entry name" value="PROKAR_LIPOPROTEIN"/>
    <property type="match status" value="1"/>
</dbReference>
<gene>
    <name evidence="2" type="ORF">QVO10_13335</name>
</gene>
<feature type="signal peptide" evidence="1">
    <location>
        <begin position="1"/>
        <end position="18"/>
    </location>
</feature>